<evidence type="ECO:0000313" key="3">
    <source>
        <dbReference type="Proteomes" id="UP000800235"/>
    </source>
</evidence>
<dbReference type="InterPro" id="IPR010730">
    <property type="entry name" value="HET"/>
</dbReference>
<feature type="non-terminal residue" evidence="2">
    <location>
        <position position="53"/>
    </location>
</feature>
<sequence length="53" mass="5822">YLWIDSLCIVQDSTSDWQQESSIMGKVYSSAYCSIAAVGAKNGNEGLFSDRNL</sequence>
<name>A0A9P4NZM9_9PEZI</name>
<organism evidence="2 3">
    <name type="scientific">Tothia fuscella</name>
    <dbReference type="NCBI Taxonomy" id="1048955"/>
    <lineage>
        <taxon>Eukaryota</taxon>
        <taxon>Fungi</taxon>
        <taxon>Dikarya</taxon>
        <taxon>Ascomycota</taxon>
        <taxon>Pezizomycotina</taxon>
        <taxon>Dothideomycetes</taxon>
        <taxon>Pleosporomycetidae</taxon>
        <taxon>Venturiales</taxon>
        <taxon>Cylindrosympodiaceae</taxon>
        <taxon>Tothia</taxon>
    </lineage>
</organism>
<dbReference type="OrthoDB" id="2958217at2759"/>
<dbReference type="PANTHER" id="PTHR33112">
    <property type="entry name" value="DOMAIN PROTEIN, PUTATIVE-RELATED"/>
    <property type="match status" value="1"/>
</dbReference>
<dbReference type="PANTHER" id="PTHR33112:SF16">
    <property type="entry name" value="HETEROKARYON INCOMPATIBILITY DOMAIN-CONTAINING PROTEIN"/>
    <property type="match status" value="1"/>
</dbReference>
<evidence type="ECO:0000259" key="1">
    <source>
        <dbReference type="Pfam" id="PF06985"/>
    </source>
</evidence>
<feature type="non-terminal residue" evidence="2">
    <location>
        <position position="1"/>
    </location>
</feature>
<dbReference type="Pfam" id="PF06985">
    <property type="entry name" value="HET"/>
    <property type="match status" value="1"/>
</dbReference>
<comment type="caution">
    <text evidence="2">The sequence shown here is derived from an EMBL/GenBank/DDBJ whole genome shotgun (WGS) entry which is preliminary data.</text>
</comment>
<feature type="domain" description="Heterokaryon incompatibility" evidence="1">
    <location>
        <begin position="1"/>
        <end position="52"/>
    </location>
</feature>
<accession>A0A9P4NZM9</accession>
<dbReference type="AlphaFoldDB" id="A0A9P4NZM9"/>
<keyword evidence="3" id="KW-1185">Reference proteome</keyword>
<reference evidence="2" key="1">
    <citation type="journal article" date="2020" name="Stud. Mycol.">
        <title>101 Dothideomycetes genomes: a test case for predicting lifestyles and emergence of pathogens.</title>
        <authorList>
            <person name="Haridas S."/>
            <person name="Albert R."/>
            <person name="Binder M."/>
            <person name="Bloem J."/>
            <person name="Labutti K."/>
            <person name="Salamov A."/>
            <person name="Andreopoulos B."/>
            <person name="Baker S."/>
            <person name="Barry K."/>
            <person name="Bills G."/>
            <person name="Bluhm B."/>
            <person name="Cannon C."/>
            <person name="Castanera R."/>
            <person name="Culley D."/>
            <person name="Daum C."/>
            <person name="Ezra D."/>
            <person name="Gonzalez J."/>
            <person name="Henrissat B."/>
            <person name="Kuo A."/>
            <person name="Liang C."/>
            <person name="Lipzen A."/>
            <person name="Lutzoni F."/>
            <person name="Magnuson J."/>
            <person name="Mondo S."/>
            <person name="Nolan M."/>
            <person name="Ohm R."/>
            <person name="Pangilinan J."/>
            <person name="Park H.-J."/>
            <person name="Ramirez L."/>
            <person name="Alfaro M."/>
            <person name="Sun H."/>
            <person name="Tritt A."/>
            <person name="Yoshinaga Y."/>
            <person name="Zwiers L.-H."/>
            <person name="Turgeon B."/>
            <person name="Goodwin S."/>
            <person name="Spatafora J."/>
            <person name="Crous P."/>
            <person name="Grigoriev I."/>
        </authorList>
    </citation>
    <scope>NUCLEOTIDE SEQUENCE</scope>
    <source>
        <strain evidence="2">CBS 130266</strain>
    </source>
</reference>
<evidence type="ECO:0000313" key="2">
    <source>
        <dbReference type="EMBL" id="KAF2434552.1"/>
    </source>
</evidence>
<proteinExistence type="predicted"/>
<protein>
    <submittedName>
        <fullName evidence="2">Heterokaryon incompatibility</fullName>
    </submittedName>
</protein>
<dbReference type="Proteomes" id="UP000800235">
    <property type="component" value="Unassembled WGS sequence"/>
</dbReference>
<gene>
    <name evidence="2" type="ORF">EJ08DRAFT_555562</name>
</gene>
<dbReference type="EMBL" id="MU007016">
    <property type="protein sequence ID" value="KAF2434552.1"/>
    <property type="molecule type" value="Genomic_DNA"/>
</dbReference>